<dbReference type="AlphaFoldDB" id="A0A231UWS3"/>
<keyword evidence="3" id="KW-1185">Reference proteome</keyword>
<dbReference type="InterPro" id="IPR010292">
    <property type="entry name" value="Uncharacterised_CreA"/>
</dbReference>
<sequence length="166" mass="18530">MYLKKQYALAMLAGCLAFVQPSTAEEVGEVDVDWLGNDIIVEAIADPKVKGVTCHVAYFERGVIDRLQKGNWFEDPSNNSIACRQVSEKVEIGDIELDEEGEHVFSQRQSLIWKSVRVTRIYDAKNKTLVYLAHAQQVQDGSAKMSISTVPLWSADVAWENGEPGQ</sequence>
<dbReference type="PANTHER" id="PTHR37952:SF2">
    <property type="entry name" value="PROTEIN CREA"/>
    <property type="match status" value="1"/>
</dbReference>
<feature type="signal peptide" evidence="1">
    <location>
        <begin position="1"/>
        <end position="24"/>
    </location>
</feature>
<organism evidence="2 3">
    <name type="scientific">Notoacmeibacter marinus</name>
    <dbReference type="NCBI Taxonomy" id="1876515"/>
    <lineage>
        <taxon>Bacteria</taxon>
        <taxon>Pseudomonadati</taxon>
        <taxon>Pseudomonadota</taxon>
        <taxon>Alphaproteobacteria</taxon>
        <taxon>Hyphomicrobiales</taxon>
        <taxon>Notoacmeibacteraceae</taxon>
        <taxon>Notoacmeibacter</taxon>
    </lineage>
</organism>
<accession>A0A231UWS3</accession>
<evidence type="ECO:0000313" key="2">
    <source>
        <dbReference type="EMBL" id="OXT00385.1"/>
    </source>
</evidence>
<comment type="caution">
    <text evidence="2">The sequence shown here is derived from an EMBL/GenBank/DDBJ whole genome shotgun (WGS) entry which is preliminary data.</text>
</comment>
<name>A0A231UWS3_9HYPH</name>
<proteinExistence type="predicted"/>
<dbReference type="RefSeq" id="WP_094077212.1">
    <property type="nucleotide sequence ID" value="NZ_NBYO01000002.1"/>
</dbReference>
<dbReference type="EMBL" id="NBYO01000002">
    <property type="protein sequence ID" value="OXT00385.1"/>
    <property type="molecule type" value="Genomic_DNA"/>
</dbReference>
<dbReference type="PIRSF" id="PIRSF003174">
    <property type="entry name" value="CreA"/>
    <property type="match status" value="1"/>
</dbReference>
<gene>
    <name evidence="2" type="ORF">B7H23_09630</name>
</gene>
<evidence type="ECO:0000313" key="3">
    <source>
        <dbReference type="Proteomes" id="UP000215405"/>
    </source>
</evidence>
<dbReference type="Pfam" id="PF05981">
    <property type="entry name" value="CreA"/>
    <property type="match status" value="1"/>
</dbReference>
<dbReference type="PANTHER" id="PTHR37952">
    <property type="match status" value="1"/>
</dbReference>
<evidence type="ECO:0000256" key="1">
    <source>
        <dbReference type="SAM" id="SignalP"/>
    </source>
</evidence>
<dbReference type="Proteomes" id="UP000215405">
    <property type="component" value="Unassembled WGS sequence"/>
</dbReference>
<dbReference type="GO" id="GO:0005829">
    <property type="term" value="C:cytosol"/>
    <property type="evidence" value="ECO:0007669"/>
    <property type="project" value="TreeGrafter"/>
</dbReference>
<reference evidence="3" key="1">
    <citation type="journal article" date="2017" name="Int. J. Syst. Evol. Microbiol.">
        <title>Notoacmeibacter marinus gen. nov., sp. nov., isolated from the gut of a limpet and proposal of Notoacmeibacteraceae fam. nov. in the order Rhizobiales of the class Alphaproteobacteria.</title>
        <authorList>
            <person name="Huang Z."/>
            <person name="Guo F."/>
            <person name="Lai Q."/>
        </authorList>
    </citation>
    <scope>NUCLEOTIDE SEQUENCE [LARGE SCALE GENOMIC DNA]</scope>
    <source>
        <strain evidence="3">XMTR2A4</strain>
    </source>
</reference>
<protein>
    <submittedName>
        <fullName evidence="2">CREA protein</fullName>
    </submittedName>
</protein>
<feature type="chain" id="PRO_5012646929" evidence="1">
    <location>
        <begin position="25"/>
        <end position="166"/>
    </location>
</feature>
<dbReference type="OrthoDB" id="9788409at2"/>
<keyword evidence="1" id="KW-0732">Signal</keyword>